<evidence type="ECO:0000313" key="15">
    <source>
        <dbReference type="EMBL" id="MBJ8338222.1"/>
    </source>
</evidence>
<feature type="region of interest" description="Disordered" evidence="11">
    <location>
        <begin position="605"/>
        <end position="634"/>
    </location>
</feature>
<evidence type="ECO:0000256" key="8">
    <source>
        <dbReference type="ARBA" id="ARBA00023304"/>
    </source>
</evidence>
<dbReference type="Gene3D" id="3.40.50.1220">
    <property type="entry name" value="TPP-binding domain"/>
    <property type="match status" value="1"/>
</dbReference>
<evidence type="ECO:0000256" key="5">
    <source>
        <dbReference type="ARBA" id="ARBA00022630"/>
    </source>
</evidence>
<dbReference type="Proteomes" id="UP000655868">
    <property type="component" value="Unassembled WGS sequence"/>
</dbReference>
<dbReference type="GO" id="GO:0019310">
    <property type="term" value="P:inositol catabolic process"/>
    <property type="evidence" value="ECO:0007669"/>
    <property type="project" value="InterPro"/>
</dbReference>
<comment type="similarity">
    <text evidence="3 10">Belongs to the TPP enzyme family.</text>
</comment>
<dbReference type="GO" id="GO:0050660">
    <property type="term" value="F:flavin adenine dinucleotide binding"/>
    <property type="evidence" value="ECO:0007669"/>
    <property type="project" value="TreeGrafter"/>
</dbReference>
<comment type="pathway">
    <text evidence="2">Amino-acid biosynthesis; L-valine biosynthesis; L-valine from pyruvate: step 1/4.</text>
</comment>
<dbReference type="GO" id="GO:0030976">
    <property type="term" value="F:thiamine pyrophosphate binding"/>
    <property type="evidence" value="ECO:0007669"/>
    <property type="project" value="InterPro"/>
</dbReference>
<evidence type="ECO:0000313" key="16">
    <source>
        <dbReference type="Proteomes" id="UP000655868"/>
    </source>
</evidence>
<feature type="domain" description="Thiamine pyrophosphate enzyme central" evidence="12">
    <location>
        <begin position="226"/>
        <end position="359"/>
    </location>
</feature>
<evidence type="ECO:0000259" key="14">
    <source>
        <dbReference type="Pfam" id="PF02776"/>
    </source>
</evidence>
<evidence type="ECO:0000256" key="2">
    <source>
        <dbReference type="ARBA" id="ARBA00005025"/>
    </source>
</evidence>
<dbReference type="CDD" id="cd07035">
    <property type="entry name" value="TPP_PYR_POX_like"/>
    <property type="match status" value="1"/>
</dbReference>
<dbReference type="Pfam" id="PF00205">
    <property type="entry name" value="TPP_enzyme_M"/>
    <property type="match status" value="1"/>
</dbReference>
<sequence length="634" mass="67519">MTEKTTRATVGQALVRFLTCQYTERDGVTQRLFPACLGIFGHGNVAGIGQALLESESNDPSALPYILGRNEQGMVHTAVGYARAADRLQTLPVTTSVGPGATNMVTGAALATINRIPVLLLPSDTFATRVATPVLQELELPDSGDVTVNDAFRPVSRYFDRVWRPEQLPGALLGAMRVLTDPADTGAVVVALPEDVQAQAHDWPEALFVERVWHIGRPRPDHEATQRAIQVIRAARAPMIIAGGGVIYSRATDSLARFAQQTGVPVAHTQAGTGALRHDHPQSVGAIGATGTTAANAIAADADVIIGIGTRYSDFTSASNSAFANPDVRFVNINIANLDAVKNSAVSVQADARTTLDELIMELADYEVPAEHRERTRVLASSWRATVVTACAPSADAITQTQVIGIVNTVSAPRDVVVCAAGSMPGDLHKLWQARDPKGYHVEYGYSCMGYEIAGGLGVALASPDRTVFVLVGDGSFLMMAGELITAIQERVRLIVVVVDNRGFASIGGLSESIGSQRFGTEYRYRSADGRLGGDPLPVDLAANAASLGAYVRKASTCAEFAIALREAMERTTVSVVVVETDPADRSPSSESWWDVPVAEVSALPSTQEARARYESSRAAQRTYFRPAESEPEP</sequence>
<keyword evidence="8" id="KW-0028">Amino-acid biosynthesis</keyword>
<dbReference type="InterPro" id="IPR012000">
    <property type="entry name" value="Thiamin_PyroP_enz_cen_dom"/>
</dbReference>
<feature type="domain" description="Thiamine pyrophosphate enzyme N-terminal TPP-binding" evidence="14">
    <location>
        <begin position="60"/>
        <end position="137"/>
    </location>
</feature>
<keyword evidence="8" id="KW-0100">Branched-chain amino acid biosynthesis</keyword>
<dbReference type="Pfam" id="PF02775">
    <property type="entry name" value="TPP_enzyme_C"/>
    <property type="match status" value="1"/>
</dbReference>
<comment type="pathway">
    <text evidence="1">Amino-acid biosynthesis; L-isoleucine biosynthesis; L-isoleucine from 2-oxobutanoate: step 1/4.</text>
</comment>
<dbReference type="NCBIfam" id="TIGR04377">
    <property type="entry name" value="myo_inos_iolD"/>
    <property type="match status" value="1"/>
</dbReference>
<comment type="caution">
    <text evidence="15">The sequence shown here is derived from an EMBL/GenBank/DDBJ whole genome shotgun (WGS) entry which is preliminary data.</text>
</comment>
<dbReference type="PROSITE" id="PS00187">
    <property type="entry name" value="TPP_ENZYMES"/>
    <property type="match status" value="1"/>
</dbReference>
<comment type="catalytic activity">
    <reaction evidence="9">
        <text>2 pyruvate + H(+) = (2S)-2-acetolactate + CO2</text>
        <dbReference type="Rhea" id="RHEA:25249"/>
        <dbReference type="ChEBI" id="CHEBI:15361"/>
        <dbReference type="ChEBI" id="CHEBI:15378"/>
        <dbReference type="ChEBI" id="CHEBI:16526"/>
        <dbReference type="ChEBI" id="CHEBI:58476"/>
        <dbReference type="EC" id="2.2.1.6"/>
    </reaction>
</comment>
<evidence type="ECO:0000256" key="4">
    <source>
        <dbReference type="ARBA" id="ARBA00013145"/>
    </source>
</evidence>
<dbReference type="InterPro" id="IPR011766">
    <property type="entry name" value="TPP_enzyme_TPP-bd"/>
</dbReference>
<name>A0A934U1M6_9NOCA</name>
<dbReference type="GO" id="GO:0009099">
    <property type="term" value="P:L-valine biosynthetic process"/>
    <property type="evidence" value="ECO:0007669"/>
    <property type="project" value="TreeGrafter"/>
</dbReference>
<keyword evidence="6" id="KW-0274">FAD</keyword>
<keyword evidence="7 10" id="KW-0786">Thiamine pyrophosphate</keyword>
<dbReference type="InterPro" id="IPR030817">
    <property type="entry name" value="Myo_inos_IolD"/>
</dbReference>
<dbReference type="GO" id="GO:0003984">
    <property type="term" value="F:acetolactate synthase activity"/>
    <property type="evidence" value="ECO:0007669"/>
    <property type="project" value="UniProtKB-EC"/>
</dbReference>
<dbReference type="InterPro" id="IPR029035">
    <property type="entry name" value="DHS-like_NAD/FAD-binding_dom"/>
</dbReference>
<evidence type="ECO:0000256" key="6">
    <source>
        <dbReference type="ARBA" id="ARBA00022827"/>
    </source>
</evidence>
<organism evidence="15 16">
    <name type="scientific">Antrihabitans stalagmiti</name>
    <dbReference type="NCBI Taxonomy" id="2799499"/>
    <lineage>
        <taxon>Bacteria</taxon>
        <taxon>Bacillati</taxon>
        <taxon>Actinomycetota</taxon>
        <taxon>Actinomycetes</taxon>
        <taxon>Mycobacteriales</taxon>
        <taxon>Nocardiaceae</taxon>
        <taxon>Antrihabitans</taxon>
    </lineage>
</organism>
<dbReference type="InterPro" id="IPR045229">
    <property type="entry name" value="TPP_enz"/>
</dbReference>
<dbReference type="Gene3D" id="3.40.50.970">
    <property type="match status" value="2"/>
</dbReference>
<evidence type="ECO:0000256" key="11">
    <source>
        <dbReference type="SAM" id="MobiDB-lite"/>
    </source>
</evidence>
<keyword evidence="5" id="KW-0285">Flavoprotein</keyword>
<dbReference type="SUPFAM" id="SSF52467">
    <property type="entry name" value="DHS-like NAD/FAD-binding domain"/>
    <property type="match status" value="1"/>
</dbReference>
<dbReference type="InterPro" id="IPR012001">
    <property type="entry name" value="Thiamin_PyroP_enz_TPP-bd_dom"/>
</dbReference>
<dbReference type="InterPro" id="IPR029061">
    <property type="entry name" value="THDP-binding"/>
</dbReference>
<dbReference type="RefSeq" id="WP_199702945.1">
    <property type="nucleotide sequence ID" value="NZ_JAEMNV010000002.1"/>
</dbReference>
<evidence type="ECO:0000256" key="7">
    <source>
        <dbReference type="ARBA" id="ARBA00023052"/>
    </source>
</evidence>
<dbReference type="GO" id="GO:0005948">
    <property type="term" value="C:acetolactate synthase complex"/>
    <property type="evidence" value="ECO:0007669"/>
    <property type="project" value="TreeGrafter"/>
</dbReference>
<dbReference type="AlphaFoldDB" id="A0A934U1M6"/>
<proteinExistence type="inferred from homology"/>
<evidence type="ECO:0000256" key="1">
    <source>
        <dbReference type="ARBA" id="ARBA00004974"/>
    </source>
</evidence>
<keyword evidence="16" id="KW-1185">Reference proteome</keyword>
<dbReference type="SUPFAM" id="SSF52518">
    <property type="entry name" value="Thiamin diphosphate-binding fold (THDP-binding)"/>
    <property type="match status" value="2"/>
</dbReference>
<evidence type="ECO:0000256" key="3">
    <source>
        <dbReference type="ARBA" id="ARBA00007812"/>
    </source>
</evidence>
<dbReference type="EMBL" id="JAEMNV010000002">
    <property type="protein sequence ID" value="MBJ8338222.1"/>
    <property type="molecule type" value="Genomic_DNA"/>
</dbReference>
<evidence type="ECO:0000256" key="9">
    <source>
        <dbReference type="ARBA" id="ARBA00048670"/>
    </source>
</evidence>
<dbReference type="GO" id="GO:0009097">
    <property type="term" value="P:isoleucine biosynthetic process"/>
    <property type="evidence" value="ECO:0007669"/>
    <property type="project" value="TreeGrafter"/>
</dbReference>
<feature type="domain" description="Thiamine pyrophosphate enzyme TPP-binding" evidence="13">
    <location>
        <begin position="421"/>
        <end position="579"/>
    </location>
</feature>
<keyword evidence="15" id="KW-0378">Hydrolase</keyword>
<evidence type="ECO:0000259" key="12">
    <source>
        <dbReference type="Pfam" id="PF00205"/>
    </source>
</evidence>
<gene>
    <name evidence="15" type="primary">iolD</name>
    <name evidence="15" type="ORF">JGU71_04930</name>
</gene>
<evidence type="ECO:0000259" key="13">
    <source>
        <dbReference type="Pfam" id="PF02775"/>
    </source>
</evidence>
<evidence type="ECO:0000256" key="10">
    <source>
        <dbReference type="RuleBase" id="RU362132"/>
    </source>
</evidence>
<dbReference type="Pfam" id="PF02776">
    <property type="entry name" value="TPP_enzyme_N"/>
    <property type="match status" value="1"/>
</dbReference>
<dbReference type="InterPro" id="IPR000399">
    <property type="entry name" value="TPP-bd_CS"/>
</dbReference>
<dbReference type="PANTHER" id="PTHR18968:SF9">
    <property type="entry name" value="3D-(3,5_4)-TRIHYDROXYCYCLOHEXANE-1,2-DIONE HYDROLASE"/>
    <property type="match status" value="1"/>
</dbReference>
<dbReference type="EC" id="2.2.1.6" evidence="4"/>
<dbReference type="PANTHER" id="PTHR18968">
    <property type="entry name" value="THIAMINE PYROPHOSPHATE ENZYMES"/>
    <property type="match status" value="1"/>
</dbReference>
<dbReference type="GO" id="GO:0000287">
    <property type="term" value="F:magnesium ion binding"/>
    <property type="evidence" value="ECO:0007669"/>
    <property type="project" value="InterPro"/>
</dbReference>
<reference evidence="15" key="1">
    <citation type="submission" date="2020-12" db="EMBL/GenBank/DDBJ databases">
        <title>Antrihabitans popcorni sp. nov. and Antrihabitans auranticaus sp. nov., isolated from a larva cave.</title>
        <authorList>
            <person name="Lee S.D."/>
            <person name="Kim I.S."/>
        </authorList>
    </citation>
    <scope>NUCLEOTIDE SEQUENCE</scope>
    <source>
        <strain evidence="15">YC3-6</strain>
    </source>
</reference>
<protein>
    <recommendedName>
        <fullName evidence="4">acetolactate synthase</fullName>
        <ecNumber evidence="4">2.2.1.6</ecNumber>
    </recommendedName>
</protein>
<dbReference type="GO" id="GO:0016823">
    <property type="term" value="F:hydrolase activity, acting on acid carbon-carbon bonds, in ketonic substances"/>
    <property type="evidence" value="ECO:0007669"/>
    <property type="project" value="InterPro"/>
</dbReference>
<accession>A0A934U1M6</accession>